<dbReference type="Proteomes" id="UP000300879">
    <property type="component" value="Chromosome"/>
</dbReference>
<dbReference type="Pfam" id="PF00395">
    <property type="entry name" value="SLH"/>
    <property type="match status" value="1"/>
</dbReference>
<dbReference type="EMBL" id="CP040396">
    <property type="protein sequence ID" value="QCT04027.1"/>
    <property type="molecule type" value="Genomic_DNA"/>
</dbReference>
<feature type="domain" description="SLH" evidence="1">
    <location>
        <begin position="5"/>
        <end position="59"/>
    </location>
</feature>
<evidence type="ECO:0000313" key="2">
    <source>
        <dbReference type="EMBL" id="QCT04027.1"/>
    </source>
</evidence>
<dbReference type="KEGG" id="palo:E6C60_3316"/>
<evidence type="ECO:0000313" key="3">
    <source>
        <dbReference type="Proteomes" id="UP000300879"/>
    </source>
</evidence>
<sequence>MERSEGTPAFHDVVHHWARSIVDAVFRAGLMQGDPDGSFKPDRALTRAEAAAIIHGLLD</sequence>
<proteinExistence type="predicted"/>
<evidence type="ECO:0000259" key="1">
    <source>
        <dbReference type="PROSITE" id="PS51272"/>
    </source>
</evidence>
<dbReference type="PANTHER" id="PTHR43308">
    <property type="entry name" value="OUTER MEMBRANE PROTEIN ALPHA-RELATED"/>
    <property type="match status" value="1"/>
</dbReference>
<dbReference type="RefSeq" id="WP_138226811.1">
    <property type="nucleotide sequence ID" value="NZ_CP040396.1"/>
</dbReference>
<keyword evidence="3" id="KW-1185">Reference proteome</keyword>
<name>A0A4P8XMI5_9BACL</name>
<protein>
    <submittedName>
        <fullName evidence="2">Cellulosome anchoring protein cohesin region</fullName>
    </submittedName>
</protein>
<dbReference type="PANTHER" id="PTHR43308:SF1">
    <property type="entry name" value="OUTER MEMBRANE PROTEIN ALPHA"/>
    <property type="match status" value="1"/>
</dbReference>
<dbReference type="InterPro" id="IPR051465">
    <property type="entry name" value="Cell_Envelope_Struct_Comp"/>
</dbReference>
<reference evidence="2 3" key="1">
    <citation type="submission" date="2019-05" db="EMBL/GenBank/DDBJ databases">
        <authorList>
            <person name="Chen C."/>
        </authorList>
    </citation>
    <scope>NUCLEOTIDE SEQUENCE [LARGE SCALE GENOMIC DNA]</scope>
    <source>
        <strain evidence="2 3">HB172198</strain>
    </source>
</reference>
<gene>
    <name evidence="2" type="ORF">E6C60_3316</name>
</gene>
<dbReference type="AlphaFoldDB" id="A0A4P8XMI5"/>
<dbReference type="PROSITE" id="PS51272">
    <property type="entry name" value="SLH"/>
    <property type="match status" value="1"/>
</dbReference>
<accession>A0A4P8XMI5</accession>
<organism evidence="2 3">
    <name type="scientific">Paenibacillus algicola</name>
    <dbReference type="NCBI Taxonomy" id="2565926"/>
    <lineage>
        <taxon>Bacteria</taxon>
        <taxon>Bacillati</taxon>
        <taxon>Bacillota</taxon>
        <taxon>Bacilli</taxon>
        <taxon>Bacillales</taxon>
        <taxon>Paenibacillaceae</taxon>
        <taxon>Paenibacillus</taxon>
    </lineage>
</organism>
<dbReference type="InterPro" id="IPR001119">
    <property type="entry name" value="SLH_dom"/>
</dbReference>
<dbReference type="OrthoDB" id="1795295at2"/>